<keyword evidence="4 5" id="KW-0819">tRNA processing</keyword>
<dbReference type="GO" id="GO:0031515">
    <property type="term" value="C:tRNA (m1A) methyltransferase complex"/>
    <property type="evidence" value="ECO:0007669"/>
    <property type="project" value="UniProtKB-UniRule"/>
</dbReference>
<feature type="binding site" evidence="6">
    <location>
        <position position="176"/>
    </location>
    <ligand>
        <name>S-adenosyl-L-methionine</name>
        <dbReference type="ChEBI" id="CHEBI:59789"/>
    </ligand>
</feature>
<keyword evidence="2 5" id="KW-0808">Transferase</keyword>
<accession>A0A0D8FX65</accession>
<keyword evidence="1 5" id="KW-0489">Methyltransferase</keyword>
<dbReference type="PIRSF" id="PIRSF017269">
    <property type="entry name" value="GCD14"/>
    <property type="match status" value="1"/>
</dbReference>
<evidence type="ECO:0000256" key="5">
    <source>
        <dbReference type="PIRNR" id="PIRNR017269"/>
    </source>
</evidence>
<dbReference type="STRING" id="1121877.FEAC_02350"/>
<gene>
    <name evidence="8" type="primary">trmI</name>
    <name evidence="8" type="ORF">FEAC_02350</name>
</gene>
<evidence type="ECO:0000256" key="6">
    <source>
        <dbReference type="PIRSR" id="PIRSR017269-1"/>
    </source>
</evidence>
<dbReference type="InterPro" id="IPR049470">
    <property type="entry name" value="TRM61_C"/>
</dbReference>
<comment type="caution">
    <text evidence="8">The sequence shown here is derived from an EMBL/GenBank/DDBJ whole genome shotgun (WGS) entry which is preliminary data.</text>
</comment>
<dbReference type="PANTHER" id="PTHR12133">
    <property type="entry name" value="TRNA (ADENINE(58)-N(1))-METHYLTRANSFERASE"/>
    <property type="match status" value="1"/>
</dbReference>
<dbReference type="Pfam" id="PF08704">
    <property type="entry name" value="GCD14"/>
    <property type="match status" value="1"/>
</dbReference>
<dbReference type="GO" id="GO:0160107">
    <property type="term" value="F:tRNA (adenine(58)-N1)-methyltransferase activity"/>
    <property type="evidence" value="ECO:0007669"/>
    <property type="project" value="UniProtKB-EC"/>
</dbReference>
<evidence type="ECO:0000256" key="4">
    <source>
        <dbReference type="ARBA" id="ARBA00022694"/>
    </source>
</evidence>
<dbReference type="RefSeq" id="WP_052565124.1">
    <property type="nucleotide sequence ID" value="NZ_JQKF01000002.1"/>
</dbReference>
<dbReference type="InterPro" id="IPR029063">
    <property type="entry name" value="SAM-dependent_MTases_sf"/>
</dbReference>
<evidence type="ECO:0000313" key="9">
    <source>
        <dbReference type="Proteomes" id="UP000032336"/>
    </source>
</evidence>
<dbReference type="Proteomes" id="UP000032336">
    <property type="component" value="Unassembled WGS sequence"/>
</dbReference>
<dbReference type="eggNOG" id="COG2519">
    <property type="taxonomic scope" value="Bacteria"/>
</dbReference>
<sequence length="269" mass="29369">MTTVERVFREGTFALVVDPRGRRSLLLLEAGASVSTHRGLLEHDSIIGVPPGSTVPTRSGSEFVVYAPSFSDIILEMPRGAQIIYPKDIAAMLGELSLEPGMRVLEAGFGSGALTMGMLRCGVVVVTVEKREDFANRGRKNVESYLPASLSENLTVVNGDVTEVELEGSFDRIVLDLLDPWLVVGLVRHLLVADGRVVVYVTNINQVQETVRAMRSNSLIIDSVKEILERCWVVNGDVVRPEQKMIGHTGFIISARTTQPTLSRGHSSD</sequence>
<comment type="catalytic activity">
    <reaction evidence="5">
        <text>adenosine(58) in tRNA + S-adenosyl-L-methionine = N(1)-methyladenosine(58) in tRNA + S-adenosyl-L-homocysteine + H(+)</text>
        <dbReference type="Rhea" id="RHEA:43152"/>
        <dbReference type="Rhea" id="RHEA-COMP:10365"/>
        <dbReference type="Rhea" id="RHEA-COMP:10366"/>
        <dbReference type="ChEBI" id="CHEBI:15378"/>
        <dbReference type="ChEBI" id="CHEBI:57856"/>
        <dbReference type="ChEBI" id="CHEBI:59789"/>
        <dbReference type="ChEBI" id="CHEBI:74411"/>
        <dbReference type="ChEBI" id="CHEBI:74491"/>
        <dbReference type="EC" id="2.1.1.220"/>
    </reaction>
</comment>
<feature type="binding site" evidence="6">
    <location>
        <position position="160"/>
    </location>
    <ligand>
        <name>S-adenosyl-L-methionine</name>
        <dbReference type="ChEBI" id="CHEBI:59789"/>
    </ligand>
</feature>
<comment type="similarity">
    <text evidence="5">Belongs to the class I-like SAM-binding methyltransferase superfamily. TRM61 family.</text>
</comment>
<evidence type="ECO:0000256" key="1">
    <source>
        <dbReference type="ARBA" id="ARBA00022603"/>
    </source>
</evidence>
<feature type="domain" description="tRNA (adenine(58)-N(1))-methyltransferase catalytic subunit TRM61 C-terminal" evidence="7">
    <location>
        <begin position="75"/>
        <end position="234"/>
    </location>
</feature>
<dbReference type="GO" id="GO:0030488">
    <property type="term" value="P:tRNA methylation"/>
    <property type="evidence" value="ECO:0007669"/>
    <property type="project" value="InterPro"/>
</dbReference>
<keyword evidence="3 5" id="KW-0949">S-adenosyl-L-methionine</keyword>
<evidence type="ECO:0000313" key="8">
    <source>
        <dbReference type="EMBL" id="KJE77863.1"/>
    </source>
</evidence>
<feature type="binding site" evidence="6">
    <location>
        <begin position="111"/>
        <end position="114"/>
    </location>
    <ligand>
        <name>S-adenosyl-L-methionine</name>
        <dbReference type="ChEBI" id="CHEBI:59789"/>
    </ligand>
</feature>
<evidence type="ECO:0000256" key="2">
    <source>
        <dbReference type="ARBA" id="ARBA00022679"/>
    </source>
</evidence>
<dbReference type="EMBL" id="JXUW01000002">
    <property type="protein sequence ID" value="KJE77863.1"/>
    <property type="molecule type" value="Genomic_DNA"/>
</dbReference>
<dbReference type="CDD" id="cd02440">
    <property type="entry name" value="AdoMet_MTases"/>
    <property type="match status" value="1"/>
</dbReference>
<evidence type="ECO:0000256" key="3">
    <source>
        <dbReference type="ARBA" id="ARBA00022691"/>
    </source>
</evidence>
<dbReference type="OrthoDB" id="9781391at2"/>
<dbReference type="Gene3D" id="3.40.50.150">
    <property type="entry name" value="Vaccinia Virus protein VP39"/>
    <property type="match status" value="1"/>
</dbReference>
<organism evidence="8 9">
    <name type="scientific">Ferrimicrobium acidiphilum DSM 19497</name>
    <dbReference type="NCBI Taxonomy" id="1121877"/>
    <lineage>
        <taxon>Bacteria</taxon>
        <taxon>Bacillati</taxon>
        <taxon>Actinomycetota</taxon>
        <taxon>Acidimicrobiia</taxon>
        <taxon>Acidimicrobiales</taxon>
        <taxon>Acidimicrobiaceae</taxon>
        <taxon>Ferrimicrobium</taxon>
    </lineage>
</organism>
<dbReference type="EC" id="2.1.1.220" evidence="5"/>
<dbReference type="InterPro" id="IPR014816">
    <property type="entry name" value="tRNA_MeTrfase_Gcd14"/>
</dbReference>
<dbReference type="PROSITE" id="PS51620">
    <property type="entry name" value="SAM_TRM61"/>
    <property type="match status" value="1"/>
</dbReference>
<proteinExistence type="inferred from homology"/>
<dbReference type="Gene3D" id="3.10.330.20">
    <property type="match status" value="1"/>
</dbReference>
<keyword evidence="9" id="KW-1185">Reference proteome</keyword>
<protein>
    <recommendedName>
        <fullName evidence="5">tRNA (adenine(58)-N(1))-methyltransferase TrmI</fullName>
        <ecNumber evidence="5">2.1.1.220</ecNumber>
    </recommendedName>
</protein>
<feature type="binding site" evidence="6">
    <location>
        <position position="129"/>
    </location>
    <ligand>
        <name>S-adenosyl-L-methionine</name>
        <dbReference type="ChEBI" id="CHEBI:59789"/>
    </ligand>
</feature>
<comment type="subunit">
    <text evidence="5">Homotetramer composed of a dimer of dimers.</text>
</comment>
<dbReference type="GeneID" id="78371582"/>
<reference evidence="8 9" key="1">
    <citation type="submission" date="2015-01" db="EMBL/GenBank/DDBJ databases">
        <title>Draft genome of the acidophilic iron oxidizer Ferrimicrobium acidiphilum strain T23.</title>
        <authorList>
            <person name="Poehlein A."/>
            <person name="Eisen S."/>
            <person name="Schloemann M."/>
            <person name="Johnson B.D."/>
            <person name="Daniel R."/>
            <person name="Muehling M."/>
        </authorList>
    </citation>
    <scope>NUCLEOTIDE SEQUENCE [LARGE SCALE GENOMIC DNA]</scope>
    <source>
        <strain evidence="8 9">T23</strain>
    </source>
</reference>
<dbReference type="Pfam" id="PF14801">
    <property type="entry name" value="TrmI-like_N"/>
    <property type="match status" value="1"/>
</dbReference>
<comment type="function">
    <text evidence="5">Catalyzes the S-adenosyl-L-methionine-dependent formation of N(1)-methyladenine at position 58 (m1A58) in tRNA.</text>
</comment>
<name>A0A0D8FX65_9ACTN</name>
<dbReference type="SUPFAM" id="SSF53335">
    <property type="entry name" value="S-adenosyl-L-methionine-dependent methyltransferases"/>
    <property type="match status" value="1"/>
</dbReference>
<dbReference type="AlphaFoldDB" id="A0A0D8FX65"/>
<evidence type="ECO:0000259" key="7">
    <source>
        <dbReference type="Pfam" id="PF08704"/>
    </source>
</evidence>
<dbReference type="PANTHER" id="PTHR12133:SF1">
    <property type="entry name" value="TRNA (ADENINE(58)-N(1))-METHYLTRANSFERASE, MITOCHONDRIAL"/>
    <property type="match status" value="1"/>
</dbReference>